<dbReference type="SUPFAM" id="SSF51246">
    <property type="entry name" value="Rudiment single hybrid motif"/>
    <property type="match status" value="1"/>
</dbReference>
<keyword evidence="4 5" id="KW-0436">Ligase</keyword>
<feature type="binding site" evidence="4">
    <location>
        <begin position="159"/>
        <end position="165"/>
    </location>
    <ligand>
        <name>ATP</name>
        <dbReference type="ChEBI" id="CHEBI:30616"/>
    </ligand>
</feature>
<dbReference type="SUPFAM" id="SSF52440">
    <property type="entry name" value="PreATP-grasp domain"/>
    <property type="match status" value="1"/>
</dbReference>
<evidence type="ECO:0000259" key="7">
    <source>
        <dbReference type="PROSITE" id="PS50975"/>
    </source>
</evidence>
<feature type="binding site" evidence="4">
    <location>
        <position position="114"/>
    </location>
    <ligand>
        <name>ATP</name>
        <dbReference type="ChEBI" id="CHEBI:30616"/>
    </ligand>
</feature>
<dbReference type="Gene3D" id="3.30.470.20">
    <property type="entry name" value="ATP-grasp fold, B domain"/>
    <property type="match status" value="1"/>
</dbReference>
<comment type="catalytic activity">
    <reaction evidence="4 5">
        <text>5-amino-1-(5-phospho-beta-D-ribosyl)imidazole + hydrogencarbonate + ATP = 5-carboxyamino-1-(5-phospho-D-ribosyl)imidazole + ADP + phosphate + 2 H(+)</text>
        <dbReference type="Rhea" id="RHEA:19317"/>
        <dbReference type="ChEBI" id="CHEBI:15378"/>
        <dbReference type="ChEBI" id="CHEBI:17544"/>
        <dbReference type="ChEBI" id="CHEBI:30616"/>
        <dbReference type="ChEBI" id="CHEBI:43474"/>
        <dbReference type="ChEBI" id="CHEBI:58730"/>
        <dbReference type="ChEBI" id="CHEBI:137981"/>
        <dbReference type="ChEBI" id="CHEBI:456216"/>
        <dbReference type="EC" id="6.3.4.18"/>
    </reaction>
</comment>
<dbReference type="InterPro" id="IPR003135">
    <property type="entry name" value="ATP-grasp_carboxylate-amine"/>
</dbReference>
<sequence length="379" mass="39616">MTGPTPPRAAAIAPGATIGIVGGGQLGRMIAIAAAQYGLRAHVYAPDPDSPAFEVSGARTVAAYDDAEALAAFARAVDVVTYEFENIPRRTAEILAGHRPLHPSAHALATTQDRLAEKTFVAGLGIATAPFRAVDDAAALAGAVAEIGRPAVLKTRRFGYDGKGQRMLRPDEALDPAAVMASLRGQPCILEGFVPFDREISVVAARTADGAFSAYDPCANEHRHHILARTVVPAPGMAPETAAEAVAVARTIADALGYVGVLAVEMFLVREAGGRSRVVVNEIAPRVHNSGHWTIEGALTSQFAQHVRAICGWPLGGTARLGAGVEMLNLVGDEAESWAALLAEPDSHLHLYGKGEARPGRKMGHVTRVKPGPGETRPG</sequence>
<gene>
    <name evidence="4 5 8" type="primary">purK</name>
    <name evidence="8" type="ORF">OPKNFCMD_4220</name>
</gene>
<keyword evidence="2 4" id="KW-0658">Purine biosynthesis</keyword>
<dbReference type="InterPro" id="IPR011054">
    <property type="entry name" value="Rudment_hybrid_motif"/>
</dbReference>
<accession>A0ABQ4R1F7</accession>
<reference evidence="8" key="2">
    <citation type="submission" date="2021-08" db="EMBL/GenBank/DDBJ databases">
        <authorList>
            <person name="Tani A."/>
            <person name="Ola A."/>
            <person name="Ogura Y."/>
            <person name="Katsura K."/>
            <person name="Hayashi T."/>
        </authorList>
    </citation>
    <scope>NUCLEOTIDE SEQUENCE</scope>
    <source>
        <strain evidence="8">KCTC 52305</strain>
    </source>
</reference>
<dbReference type="Pfam" id="PF17769">
    <property type="entry name" value="PurK_C"/>
    <property type="match status" value="1"/>
</dbReference>
<keyword evidence="1 4" id="KW-0547">Nucleotide-binding</keyword>
<comment type="subunit">
    <text evidence="4 5">Homodimer.</text>
</comment>
<feature type="binding site" evidence="4">
    <location>
        <position position="199"/>
    </location>
    <ligand>
        <name>ATP</name>
        <dbReference type="ChEBI" id="CHEBI:30616"/>
    </ligand>
</feature>
<keyword evidence="3 4" id="KW-0067">ATP-binding</keyword>
<feature type="binding site" evidence="4">
    <location>
        <begin position="191"/>
        <end position="194"/>
    </location>
    <ligand>
        <name>ATP</name>
        <dbReference type="ChEBI" id="CHEBI:30616"/>
    </ligand>
</feature>
<proteinExistence type="inferred from homology"/>
<dbReference type="EMBL" id="BPQH01000013">
    <property type="protein sequence ID" value="GJD51466.1"/>
    <property type="molecule type" value="Genomic_DNA"/>
</dbReference>
<evidence type="ECO:0000313" key="9">
    <source>
        <dbReference type="Proteomes" id="UP001055167"/>
    </source>
</evidence>
<comment type="function">
    <text evidence="4">Catalyzes the ATP-dependent conversion of 5-aminoimidazole ribonucleotide (AIR) and HCO(3)(-) to N5-carboxyaminoimidazole ribonucleotide (N5-CAIR).</text>
</comment>
<dbReference type="InterPro" id="IPR054350">
    <property type="entry name" value="PurT/PurK_preATP-grasp"/>
</dbReference>
<dbReference type="InterPro" id="IPR005875">
    <property type="entry name" value="PurK"/>
</dbReference>
<comment type="function">
    <text evidence="5">Catalyzes the ATP-dependent conversion of 5-aminoimidazole ribonucleotide (AIR) and HCO(3)- to N5-carboxyaminoimidazole ribonucleotide (N5-CAIR).</text>
</comment>
<dbReference type="InterPro" id="IPR016185">
    <property type="entry name" value="PreATP-grasp_dom_sf"/>
</dbReference>
<dbReference type="EC" id="6.3.4.18" evidence="4 5"/>
<feature type="binding site" evidence="4">
    <location>
        <begin position="281"/>
        <end position="282"/>
    </location>
    <ligand>
        <name>ATP</name>
        <dbReference type="ChEBI" id="CHEBI:30616"/>
    </ligand>
</feature>
<feature type="binding site" evidence="4">
    <location>
        <position position="222"/>
    </location>
    <ligand>
        <name>ATP</name>
        <dbReference type="ChEBI" id="CHEBI:30616"/>
    </ligand>
</feature>
<dbReference type="RefSeq" id="WP_128561359.1">
    <property type="nucleotide sequence ID" value="NZ_BPQH01000013.1"/>
</dbReference>
<name>A0ABQ4R1F7_9HYPH</name>
<dbReference type="NCBIfam" id="NF004679">
    <property type="entry name" value="PRK06019.1-5"/>
    <property type="match status" value="1"/>
</dbReference>
<dbReference type="Gene3D" id="3.40.50.20">
    <property type="match status" value="1"/>
</dbReference>
<reference evidence="8" key="1">
    <citation type="journal article" date="2021" name="Front. Microbiol.">
        <title>Comprehensive Comparative Genomics and Phenotyping of Methylobacterium Species.</title>
        <authorList>
            <person name="Alessa O."/>
            <person name="Ogura Y."/>
            <person name="Fujitani Y."/>
            <person name="Takami H."/>
            <person name="Hayashi T."/>
            <person name="Sahin N."/>
            <person name="Tani A."/>
        </authorList>
    </citation>
    <scope>NUCLEOTIDE SEQUENCE</scope>
    <source>
        <strain evidence="8">KCTC 52305</strain>
    </source>
</reference>
<dbReference type="InterPro" id="IPR011761">
    <property type="entry name" value="ATP-grasp"/>
</dbReference>
<dbReference type="Gene3D" id="3.30.1490.20">
    <property type="entry name" value="ATP-grasp fold, A domain"/>
    <property type="match status" value="1"/>
</dbReference>
<evidence type="ECO:0000256" key="2">
    <source>
        <dbReference type="ARBA" id="ARBA00022755"/>
    </source>
</evidence>
<evidence type="ECO:0000313" key="8">
    <source>
        <dbReference type="EMBL" id="GJD51466.1"/>
    </source>
</evidence>
<dbReference type="Pfam" id="PF02222">
    <property type="entry name" value="ATP-grasp"/>
    <property type="match status" value="1"/>
</dbReference>
<feature type="region of interest" description="Disordered" evidence="6">
    <location>
        <begin position="355"/>
        <end position="379"/>
    </location>
</feature>
<protein>
    <recommendedName>
        <fullName evidence="4 5">N5-carboxyaminoimidazole ribonucleotide synthase</fullName>
        <shortName evidence="4 5">N5-CAIR synthase</shortName>
        <ecNumber evidence="4 5">6.3.4.18</ecNumber>
    </recommendedName>
    <alternativeName>
        <fullName evidence="4 5">5-(carboxyamino)imidazole ribonucleotide synthetase</fullName>
    </alternativeName>
</protein>
<dbReference type="HAMAP" id="MF_01928">
    <property type="entry name" value="PurK"/>
    <property type="match status" value="1"/>
</dbReference>
<evidence type="ECO:0000256" key="5">
    <source>
        <dbReference type="RuleBase" id="RU361200"/>
    </source>
</evidence>
<dbReference type="SUPFAM" id="SSF56059">
    <property type="entry name" value="Glutathione synthetase ATP-binding domain-like"/>
    <property type="match status" value="1"/>
</dbReference>
<feature type="domain" description="ATP-grasp" evidence="7">
    <location>
        <begin position="118"/>
        <end position="311"/>
    </location>
</feature>
<keyword evidence="9" id="KW-1185">Reference proteome</keyword>
<dbReference type="InterPro" id="IPR013815">
    <property type="entry name" value="ATP_grasp_subdomain_1"/>
</dbReference>
<comment type="pathway">
    <text evidence="4 5">Purine metabolism; IMP biosynthesis via de novo pathway; 5-amino-1-(5-phospho-D-ribosyl)imidazole-4-carboxylate from 5-amino-1-(5-phospho-D-ribosyl)imidazole (N5-CAIR route): step 1/2.</text>
</comment>
<evidence type="ECO:0000256" key="4">
    <source>
        <dbReference type="HAMAP-Rule" id="MF_01928"/>
    </source>
</evidence>
<dbReference type="NCBIfam" id="TIGR01161">
    <property type="entry name" value="purK"/>
    <property type="match status" value="1"/>
</dbReference>
<evidence type="ECO:0000256" key="3">
    <source>
        <dbReference type="ARBA" id="ARBA00022840"/>
    </source>
</evidence>
<dbReference type="PROSITE" id="PS50975">
    <property type="entry name" value="ATP_GRASP"/>
    <property type="match status" value="1"/>
</dbReference>
<evidence type="ECO:0000256" key="1">
    <source>
        <dbReference type="ARBA" id="ARBA00022741"/>
    </source>
</evidence>
<dbReference type="PANTHER" id="PTHR11609:SF5">
    <property type="entry name" value="PHOSPHORIBOSYLAMINOIMIDAZOLE CARBOXYLASE"/>
    <property type="match status" value="1"/>
</dbReference>
<dbReference type="NCBIfam" id="NF004676">
    <property type="entry name" value="PRK06019.1-2"/>
    <property type="match status" value="1"/>
</dbReference>
<comment type="caution">
    <text evidence="8">The sequence shown here is derived from an EMBL/GenBank/DDBJ whole genome shotgun (WGS) entry which is preliminary data.</text>
</comment>
<comment type="similarity">
    <text evidence="4 5">Belongs to the PurK/PurT family.</text>
</comment>
<dbReference type="Pfam" id="PF22660">
    <property type="entry name" value="RS_preATP-grasp-like"/>
    <property type="match status" value="1"/>
</dbReference>
<dbReference type="PANTHER" id="PTHR11609">
    <property type="entry name" value="PURINE BIOSYNTHESIS PROTEIN 6/7, PUR6/7"/>
    <property type="match status" value="1"/>
</dbReference>
<dbReference type="InterPro" id="IPR040686">
    <property type="entry name" value="PurK_C"/>
</dbReference>
<organism evidence="8 9">
    <name type="scientific">Methylobacterium crusticola</name>
    <dbReference type="NCBI Taxonomy" id="1697972"/>
    <lineage>
        <taxon>Bacteria</taxon>
        <taxon>Pseudomonadati</taxon>
        <taxon>Pseudomonadota</taxon>
        <taxon>Alphaproteobacteria</taxon>
        <taxon>Hyphomicrobiales</taxon>
        <taxon>Methylobacteriaceae</taxon>
        <taxon>Methylobacterium</taxon>
    </lineage>
</organism>
<evidence type="ECO:0000256" key="6">
    <source>
        <dbReference type="SAM" id="MobiDB-lite"/>
    </source>
</evidence>
<feature type="binding site" evidence="4">
    <location>
        <position position="154"/>
    </location>
    <ligand>
        <name>ATP</name>
        <dbReference type="ChEBI" id="CHEBI:30616"/>
    </ligand>
</feature>
<dbReference type="Proteomes" id="UP001055167">
    <property type="component" value="Unassembled WGS sequence"/>
</dbReference>